<protein>
    <submittedName>
        <fullName evidence="4 5">Allergen Tha p 1-like</fullName>
    </submittedName>
    <submittedName>
        <fullName evidence="2">Chemosensory protein 2</fullName>
    </submittedName>
</protein>
<gene>
    <name evidence="4 5" type="primary">LOC113521620</name>
</gene>
<accession>A0A5C0E4B2</accession>
<dbReference type="SUPFAM" id="SSF100910">
    <property type="entry name" value="Chemosensory protein Csp2"/>
    <property type="match status" value="1"/>
</dbReference>
<dbReference type="Pfam" id="PF03392">
    <property type="entry name" value="OS-D"/>
    <property type="match status" value="1"/>
</dbReference>
<sequence length="97" mass="10842">MRAFFILAIVVVAVYAVDYAAILQDETRLKAAVDCLLDRGPCVEVQELKDKFPQLVATDCGSCTPEQKIRFEIAKKIIQDNYPADFEALKAKYLPSS</sequence>
<feature type="signal peptide" evidence="1">
    <location>
        <begin position="1"/>
        <end position="16"/>
    </location>
</feature>
<dbReference type="GeneID" id="113521620"/>
<reference evidence="2" key="1">
    <citation type="submission" date="2019-02" db="EMBL/GenBank/DDBJ databases">
        <title>Identification of putative odorant-binding protein and chemosensory protein genes in Galleria mellonella.</title>
        <authorList>
            <person name="Liu S."/>
            <person name="Jiang X.-C."/>
            <person name="Jiang X.-Y."/>
        </authorList>
    </citation>
    <scope>NUCLEOTIDE SEQUENCE</scope>
    <source>
        <strain evidence="2">HF</strain>
    </source>
</reference>
<evidence type="ECO:0000313" key="3">
    <source>
        <dbReference type="Proteomes" id="UP001652740"/>
    </source>
</evidence>
<dbReference type="PANTHER" id="PTHR11257:SF13">
    <property type="entry name" value="GEO07322P1"/>
    <property type="match status" value="1"/>
</dbReference>
<dbReference type="RefSeq" id="XP_026763006.1">
    <property type="nucleotide sequence ID" value="XM_026907205.1"/>
</dbReference>
<keyword evidence="3" id="KW-1185">Reference proteome</keyword>
<name>A0A5C0E4B2_GALME</name>
<dbReference type="InterPro" id="IPR036682">
    <property type="entry name" value="OS_D_A10/PebIII_sf"/>
</dbReference>
<dbReference type="Proteomes" id="UP001652740">
    <property type="component" value="Unplaced"/>
</dbReference>
<evidence type="ECO:0000313" key="5">
    <source>
        <dbReference type="RefSeq" id="XP_026763007.1"/>
    </source>
</evidence>
<feature type="chain" id="PRO_5044618656" evidence="1">
    <location>
        <begin position="17"/>
        <end position="97"/>
    </location>
</feature>
<dbReference type="KEGG" id="gmw:113521620"/>
<keyword evidence="1" id="KW-0732">Signal</keyword>
<evidence type="ECO:0000313" key="4">
    <source>
        <dbReference type="RefSeq" id="XP_026763006.1"/>
    </source>
</evidence>
<organism evidence="2">
    <name type="scientific">Galleria mellonella</name>
    <name type="common">Greater wax moth</name>
    <dbReference type="NCBI Taxonomy" id="7137"/>
    <lineage>
        <taxon>Eukaryota</taxon>
        <taxon>Metazoa</taxon>
        <taxon>Ecdysozoa</taxon>
        <taxon>Arthropoda</taxon>
        <taxon>Hexapoda</taxon>
        <taxon>Insecta</taxon>
        <taxon>Pterygota</taxon>
        <taxon>Neoptera</taxon>
        <taxon>Endopterygota</taxon>
        <taxon>Lepidoptera</taxon>
        <taxon>Glossata</taxon>
        <taxon>Ditrysia</taxon>
        <taxon>Pyraloidea</taxon>
        <taxon>Pyralidae</taxon>
        <taxon>Galleriinae</taxon>
        <taxon>Galleria</taxon>
    </lineage>
</organism>
<evidence type="ECO:0000256" key="1">
    <source>
        <dbReference type="SAM" id="SignalP"/>
    </source>
</evidence>
<evidence type="ECO:0000313" key="2">
    <source>
        <dbReference type="EMBL" id="QEI46800.1"/>
    </source>
</evidence>
<dbReference type="InterPro" id="IPR005055">
    <property type="entry name" value="A10/PebIII"/>
</dbReference>
<dbReference type="Gene3D" id="1.10.2080.10">
    <property type="entry name" value="Insect odorant-binding protein A10/Ejaculatory bulb-specific protein 3"/>
    <property type="match status" value="1"/>
</dbReference>
<dbReference type="EMBL" id="MK514066">
    <property type="protein sequence ID" value="QEI46800.1"/>
    <property type="molecule type" value="mRNA"/>
</dbReference>
<dbReference type="AlphaFoldDB" id="A0A5C0E4B2"/>
<proteinExistence type="evidence at transcript level"/>
<dbReference type="OrthoDB" id="7465061at2759"/>
<reference evidence="4 5" key="2">
    <citation type="submission" date="2025-04" db="UniProtKB">
        <authorList>
            <consortium name="RefSeq"/>
        </authorList>
    </citation>
    <scope>IDENTIFICATION</scope>
    <source>
        <tissue evidence="4 5">Whole adult</tissue>
    </source>
</reference>
<dbReference type="PANTHER" id="PTHR11257">
    <property type="entry name" value="CHEMOSENSORY PROTEIN-RELATED"/>
    <property type="match status" value="1"/>
</dbReference>
<dbReference type="RefSeq" id="XP_026763007.1">
    <property type="nucleotide sequence ID" value="XM_026907206.2"/>
</dbReference>